<dbReference type="EMBL" id="JAPFFJ010000013">
    <property type="protein sequence ID" value="KAJ6413816.1"/>
    <property type="molecule type" value="Genomic_DNA"/>
</dbReference>
<dbReference type="AlphaFoldDB" id="A0AAD6P2Q1"/>
<accession>A0AAD6P2Q1</accession>
<protein>
    <submittedName>
        <fullName evidence="1">Uncharacterized protein</fullName>
    </submittedName>
</protein>
<name>A0AAD6P2Q1_9ROSI</name>
<proteinExistence type="predicted"/>
<comment type="caution">
    <text evidence="1">The sequence shown here is derived from an EMBL/GenBank/DDBJ whole genome shotgun (WGS) entry which is preliminary data.</text>
</comment>
<dbReference type="Proteomes" id="UP001162972">
    <property type="component" value="Chromosome 5"/>
</dbReference>
<reference evidence="1 2" key="1">
    <citation type="journal article" date="2023" name="Int. J. Mol. Sci.">
        <title>De Novo Assembly and Annotation of 11 Diverse Shrub Willow (Salix) Genomes Reveals Novel Gene Organization in Sex-Linked Regions.</title>
        <authorList>
            <person name="Hyden B."/>
            <person name="Feng K."/>
            <person name="Yates T.B."/>
            <person name="Jawdy S."/>
            <person name="Cereghino C."/>
            <person name="Smart L.B."/>
            <person name="Muchero W."/>
        </authorList>
    </citation>
    <scope>NUCLEOTIDE SEQUENCE [LARGE SCALE GENOMIC DNA]</scope>
    <source>
        <tissue evidence="1">Shoot tip</tissue>
    </source>
</reference>
<evidence type="ECO:0000313" key="2">
    <source>
        <dbReference type="Proteomes" id="UP001162972"/>
    </source>
</evidence>
<gene>
    <name evidence="1" type="ORF">OIU84_006591</name>
</gene>
<sequence length="56" mass="6558">MILSTFRSQSWVLDALGLVKCTRPCPLRRLAFQSSRKLLIRGSRFLIHQMLMHSEK</sequence>
<evidence type="ECO:0000313" key="1">
    <source>
        <dbReference type="EMBL" id="KAJ6413816.1"/>
    </source>
</evidence>
<feature type="non-terminal residue" evidence="1">
    <location>
        <position position="56"/>
    </location>
</feature>
<keyword evidence="2" id="KW-1185">Reference proteome</keyword>
<organism evidence="1 2">
    <name type="scientific">Salix udensis</name>
    <dbReference type="NCBI Taxonomy" id="889485"/>
    <lineage>
        <taxon>Eukaryota</taxon>
        <taxon>Viridiplantae</taxon>
        <taxon>Streptophyta</taxon>
        <taxon>Embryophyta</taxon>
        <taxon>Tracheophyta</taxon>
        <taxon>Spermatophyta</taxon>
        <taxon>Magnoliopsida</taxon>
        <taxon>eudicotyledons</taxon>
        <taxon>Gunneridae</taxon>
        <taxon>Pentapetalae</taxon>
        <taxon>rosids</taxon>
        <taxon>fabids</taxon>
        <taxon>Malpighiales</taxon>
        <taxon>Salicaceae</taxon>
        <taxon>Saliceae</taxon>
        <taxon>Salix</taxon>
    </lineage>
</organism>